<organism evidence="1 2">
    <name type="scientific">Candidatus Nomurabacteria bacterium CG2_30_43_9</name>
    <dbReference type="NCBI Taxonomy" id="1805283"/>
    <lineage>
        <taxon>Bacteria</taxon>
        <taxon>Candidatus Nomuraibacteriota</taxon>
    </lineage>
</organism>
<dbReference type="AlphaFoldDB" id="A0A1J5GA27"/>
<proteinExistence type="predicted"/>
<evidence type="ECO:0000313" key="1">
    <source>
        <dbReference type="EMBL" id="OIP66482.1"/>
    </source>
</evidence>
<dbReference type="Pfam" id="PF02452">
    <property type="entry name" value="PemK_toxin"/>
    <property type="match status" value="1"/>
</dbReference>
<dbReference type="Proteomes" id="UP000182059">
    <property type="component" value="Unassembled WGS sequence"/>
</dbReference>
<dbReference type="SUPFAM" id="SSF50118">
    <property type="entry name" value="Cell growth inhibitor/plasmid maintenance toxic component"/>
    <property type="match status" value="1"/>
</dbReference>
<evidence type="ECO:0000313" key="2">
    <source>
        <dbReference type="Proteomes" id="UP000182059"/>
    </source>
</evidence>
<dbReference type="GO" id="GO:0003677">
    <property type="term" value="F:DNA binding"/>
    <property type="evidence" value="ECO:0007669"/>
    <property type="project" value="InterPro"/>
</dbReference>
<dbReference type="InterPro" id="IPR003477">
    <property type="entry name" value="PemK-like"/>
</dbReference>
<protein>
    <submittedName>
        <fullName evidence="1">Uncharacterized protein</fullName>
    </submittedName>
</protein>
<reference evidence="1 2" key="1">
    <citation type="journal article" date="2016" name="Environ. Microbiol.">
        <title>Genomic resolution of a cold subsurface aquifer community provides metabolic insights for novel microbes adapted to high CO concentrations.</title>
        <authorList>
            <person name="Probst A.J."/>
            <person name="Castelle C.J."/>
            <person name="Singh A."/>
            <person name="Brown C.T."/>
            <person name="Anantharaman K."/>
            <person name="Sharon I."/>
            <person name="Hug L.A."/>
            <person name="Burstein D."/>
            <person name="Emerson J.B."/>
            <person name="Thomas B.C."/>
            <person name="Banfield J.F."/>
        </authorList>
    </citation>
    <scope>NUCLEOTIDE SEQUENCE [LARGE SCALE GENOMIC DNA]</scope>
    <source>
        <strain evidence="1">CG2_30_43_9</strain>
    </source>
</reference>
<dbReference type="Gene3D" id="2.30.30.110">
    <property type="match status" value="1"/>
</dbReference>
<comment type="caution">
    <text evidence="1">The sequence shown here is derived from an EMBL/GenBank/DDBJ whole genome shotgun (WGS) entry which is preliminary data.</text>
</comment>
<accession>A0A1J5GA27</accession>
<sequence>MSEANSMYYPEVSAARAYISSQEPKKKEQTDVLLIVRTNKGFIATLLKADSVVRVSKIATLDKKIMLGTLGVVSNDTSNGIDARIRILFGI</sequence>
<dbReference type="EMBL" id="MNYX01000009">
    <property type="protein sequence ID" value="OIP66482.1"/>
    <property type="molecule type" value="Genomic_DNA"/>
</dbReference>
<dbReference type="InterPro" id="IPR011067">
    <property type="entry name" value="Plasmid_toxin/cell-grow_inhib"/>
</dbReference>
<name>A0A1J5GA27_9BACT</name>
<gene>
    <name evidence="1" type="ORF">AUK15_00425</name>
</gene>